<dbReference type="GO" id="GO:0005886">
    <property type="term" value="C:plasma membrane"/>
    <property type="evidence" value="ECO:0007669"/>
    <property type="project" value="UniProtKB-SubCell"/>
</dbReference>
<dbReference type="Proteomes" id="UP001163687">
    <property type="component" value="Chromosome"/>
</dbReference>
<evidence type="ECO:0000256" key="4">
    <source>
        <dbReference type="ARBA" id="ARBA00022692"/>
    </source>
</evidence>
<accession>A0AA35CL23</accession>
<feature type="transmembrane region" description="Helical" evidence="9">
    <location>
        <begin position="95"/>
        <end position="113"/>
    </location>
</feature>
<keyword evidence="6 9" id="KW-1133">Transmembrane helix</keyword>
<keyword evidence="11" id="KW-1185">Reference proteome</keyword>
<comment type="similarity">
    <text evidence="8">Belongs to the binding-protein-dependent transport system permease family. LivHM subfamily.</text>
</comment>
<evidence type="ECO:0000256" key="5">
    <source>
        <dbReference type="ARBA" id="ARBA00022970"/>
    </source>
</evidence>
<feature type="transmembrane region" description="Helical" evidence="9">
    <location>
        <begin position="6"/>
        <end position="28"/>
    </location>
</feature>
<evidence type="ECO:0000256" key="9">
    <source>
        <dbReference type="SAM" id="Phobius"/>
    </source>
</evidence>
<dbReference type="KEGG" id="cmic:caldi_15790"/>
<evidence type="ECO:0000256" key="6">
    <source>
        <dbReference type="ARBA" id="ARBA00022989"/>
    </source>
</evidence>
<keyword evidence="3" id="KW-1003">Cell membrane</keyword>
<dbReference type="InterPro" id="IPR052157">
    <property type="entry name" value="BCAA_transport_permease"/>
</dbReference>
<name>A0AA35CL23_9FIRM</name>
<dbReference type="AlphaFoldDB" id="A0AA35CL23"/>
<evidence type="ECO:0000256" key="2">
    <source>
        <dbReference type="ARBA" id="ARBA00022448"/>
    </source>
</evidence>
<comment type="subcellular location">
    <subcellularLocation>
        <location evidence="1">Cell membrane</location>
        <topology evidence="1">Multi-pass membrane protein</topology>
    </subcellularLocation>
</comment>
<protein>
    <recommendedName>
        <fullName evidence="12">Branched-chain amino acid ABC transporter permease</fullName>
    </recommendedName>
</protein>
<feature type="transmembrane region" description="Helical" evidence="9">
    <location>
        <begin position="140"/>
        <end position="160"/>
    </location>
</feature>
<evidence type="ECO:0000256" key="8">
    <source>
        <dbReference type="ARBA" id="ARBA00037998"/>
    </source>
</evidence>
<dbReference type="PANTHER" id="PTHR11795">
    <property type="entry name" value="BRANCHED-CHAIN AMINO ACID TRANSPORT SYSTEM PERMEASE PROTEIN LIVH"/>
    <property type="match status" value="1"/>
</dbReference>
<dbReference type="RefSeq" id="WP_264844510.1">
    <property type="nucleotide sequence ID" value="NZ_AP025628.1"/>
</dbReference>
<proteinExistence type="inferred from homology"/>
<feature type="transmembrane region" description="Helical" evidence="9">
    <location>
        <begin position="60"/>
        <end position="83"/>
    </location>
</feature>
<evidence type="ECO:0000256" key="7">
    <source>
        <dbReference type="ARBA" id="ARBA00023136"/>
    </source>
</evidence>
<organism evidence="10 11">
    <name type="scientific">Caldinitratiruptor microaerophilus</name>
    <dbReference type="NCBI Taxonomy" id="671077"/>
    <lineage>
        <taxon>Bacteria</taxon>
        <taxon>Bacillati</taxon>
        <taxon>Bacillota</taxon>
        <taxon>Clostridia</taxon>
        <taxon>Eubacteriales</taxon>
        <taxon>Symbiobacteriaceae</taxon>
        <taxon>Caldinitratiruptor</taxon>
    </lineage>
</organism>
<keyword evidence="5" id="KW-0029">Amino-acid transport</keyword>
<keyword evidence="7 9" id="KW-0472">Membrane</keyword>
<evidence type="ECO:0008006" key="12">
    <source>
        <dbReference type="Google" id="ProtNLM"/>
    </source>
</evidence>
<evidence type="ECO:0000313" key="10">
    <source>
        <dbReference type="EMBL" id="BDG60489.1"/>
    </source>
</evidence>
<feature type="transmembrane region" description="Helical" evidence="9">
    <location>
        <begin position="35"/>
        <end position="54"/>
    </location>
</feature>
<reference evidence="10" key="1">
    <citation type="submission" date="2022-03" db="EMBL/GenBank/DDBJ databases">
        <title>Complete genome sequence of Caldinitratiruptor microaerophilus.</title>
        <authorList>
            <person name="Mukaiyama R."/>
            <person name="Nishiyama T."/>
            <person name="Ueda K."/>
        </authorList>
    </citation>
    <scope>NUCLEOTIDE SEQUENCE</scope>
    <source>
        <strain evidence="10">JCM 16183</strain>
    </source>
</reference>
<evidence type="ECO:0000313" key="11">
    <source>
        <dbReference type="Proteomes" id="UP001163687"/>
    </source>
</evidence>
<feature type="transmembrane region" description="Helical" evidence="9">
    <location>
        <begin position="181"/>
        <end position="210"/>
    </location>
</feature>
<dbReference type="Pfam" id="PF02653">
    <property type="entry name" value="BPD_transp_2"/>
    <property type="match status" value="1"/>
</dbReference>
<gene>
    <name evidence="10" type="ORF">caldi_15790</name>
</gene>
<keyword evidence="2" id="KW-0813">Transport</keyword>
<evidence type="ECO:0000256" key="3">
    <source>
        <dbReference type="ARBA" id="ARBA00022475"/>
    </source>
</evidence>
<dbReference type="PANTHER" id="PTHR11795:SF442">
    <property type="entry name" value="ABC TRANSPORTER ATP-BINDING PROTEIN"/>
    <property type="match status" value="1"/>
</dbReference>
<dbReference type="CDD" id="cd06582">
    <property type="entry name" value="TM_PBP1_LivH_like"/>
    <property type="match status" value="1"/>
</dbReference>
<dbReference type="GO" id="GO:0022857">
    <property type="term" value="F:transmembrane transporter activity"/>
    <property type="evidence" value="ECO:0007669"/>
    <property type="project" value="InterPro"/>
</dbReference>
<dbReference type="GO" id="GO:0006865">
    <property type="term" value="P:amino acid transport"/>
    <property type="evidence" value="ECO:0007669"/>
    <property type="project" value="UniProtKB-KW"/>
</dbReference>
<dbReference type="EMBL" id="AP025628">
    <property type="protein sequence ID" value="BDG60489.1"/>
    <property type="molecule type" value="Genomic_DNA"/>
</dbReference>
<feature type="transmembrane region" description="Helical" evidence="9">
    <location>
        <begin position="256"/>
        <end position="276"/>
    </location>
</feature>
<sequence>MALVLQVLNGLTFASFLFLLSTGLNLIFGVMRIVNFAHGSLAMLGAYVAFAAAGGVTGRFWVGTLAALAVLAALGIALERGLLRFLYAREELYQILLTYGLVLVSEDAVKLIWGRDYKSLSFPPPFAGPVQVGSALFPSYYLALMAIAAAVAVLLWVVLYRTRVGAVIRAASADREMTEALGYSVPALGAAVFAAGSALAGLAGALILPIQTVSPGFAVEVVIEAFIVVVVGGLGSIWGALVGAVFIGLLRSFGIAYFPVFELALVYLTMAVILIVRPWGLLGVPPVGRN</sequence>
<feature type="transmembrane region" description="Helical" evidence="9">
    <location>
        <begin position="222"/>
        <end position="249"/>
    </location>
</feature>
<keyword evidence="4 9" id="KW-0812">Transmembrane</keyword>
<evidence type="ECO:0000256" key="1">
    <source>
        <dbReference type="ARBA" id="ARBA00004651"/>
    </source>
</evidence>
<dbReference type="InterPro" id="IPR001851">
    <property type="entry name" value="ABC_transp_permease"/>
</dbReference>